<organism evidence="2 3">
    <name type="scientific">Punica granatum</name>
    <name type="common">Pomegranate</name>
    <dbReference type="NCBI Taxonomy" id="22663"/>
    <lineage>
        <taxon>Eukaryota</taxon>
        <taxon>Viridiplantae</taxon>
        <taxon>Streptophyta</taxon>
        <taxon>Embryophyta</taxon>
        <taxon>Tracheophyta</taxon>
        <taxon>Spermatophyta</taxon>
        <taxon>Magnoliopsida</taxon>
        <taxon>eudicotyledons</taxon>
        <taxon>Gunneridae</taxon>
        <taxon>Pentapetalae</taxon>
        <taxon>rosids</taxon>
        <taxon>malvids</taxon>
        <taxon>Myrtales</taxon>
        <taxon>Lythraceae</taxon>
        <taxon>Punica</taxon>
    </lineage>
</organism>
<keyword evidence="1" id="KW-1133">Transmembrane helix</keyword>
<comment type="caution">
    <text evidence="2">The sequence shown here is derived from an EMBL/GenBank/DDBJ whole genome shotgun (WGS) entry which is preliminary data.</text>
</comment>
<keyword evidence="1" id="KW-0472">Membrane</keyword>
<evidence type="ECO:0000313" key="3">
    <source>
        <dbReference type="Proteomes" id="UP000197138"/>
    </source>
</evidence>
<keyword evidence="1" id="KW-0812">Transmembrane</keyword>
<name>A0A218VTJ8_PUNGR</name>
<reference evidence="3" key="1">
    <citation type="journal article" date="2017" name="Plant J.">
        <title>The pomegranate (Punica granatum L.) genome and the genomics of punicalagin biosynthesis.</title>
        <authorList>
            <person name="Qin G."/>
            <person name="Xu C."/>
            <person name="Ming R."/>
            <person name="Tang H."/>
            <person name="Guyot R."/>
            <person name="Kramer E.M."/>
            <person name="Hu Y."/>
            <person name="Yi X."/>
            <person name="Qi Y."/>
            <person name="Xu X."/>
            <person name="Gao Z."/>
            <person name="Pan H."/>
            <person name="Jian J."/>
            <person name="Tian Y."/>
            <person name="Yue Z."/>
            <person name="Xu Y."/>
        </authorList>
    </citation>
    <scope>NUCLEOTIDE SEQUENCE [LARGE SCALE GENOMIC DNA]</scope>
    <source>
        <strain evidence="3">cv. Dabenzi</strain>
    </source>
</reference>
<gene>
    <name evidence="2" type="ORF">CDL15_Pgr008152</name>
</gene>
<dbReference type="EMBL" id="MTKT01005898">
    <property type="protein sequence ID" value="OWM63609.1"/>
    <property type="molecule type" value="Genomic_DNA"/>
</dbReference>
<accession>A0A218VTJ8</accession>
<protein>
    <submittedName>
        <fullName evidence="2">Uncharacterized protein</fullName>
    </submittedName>
</protein>
<dbReference type="AlphaFoldDB" id="A0A218VTJ8"/>
<evidence type="ECO:0000313" key="2">
    <source>
        <dbReference type="EMBL" id="OWM63609.1"/>
    </source>
</evidence>
<feature type="transmembrane region" description="Helical" evidence="1">
    <location>
        <begin position="59"/>
        <end position="80"/>
    </location>
</feature>
<evidence type="ECO:0000256" key="1">
    <source>
        <dbReference type="SAM" id="Phobius"/>
    </source>
</evidence>
<proteinExistence type="predicted"/>
<dbReference type="Proteomes" id="UP000197138">
    <property type="component" value="Unassembled WGS sequence"/>
</dbReference>
<sequence length="84" mass="9281">MLGNFWQAARLRTFSSSSLSSGSERGIILQKKAIPSLPVVLLRLSSSLPRSSPCFPQPLFFTVFFTFPASTFTILTFLSFTTVT</sequence>